<proteinExistence type="predicted"/>
<sequence length="63" mass="7103">MLSVMSRRAKTDLRLASPRLASYSPRYGSMDGKVPGFELRVAQSGVRVRSLPVLVWQSRQILK</sequence>
<dbReference type="Proteomes" id="UP000324222">
    <property type="component" value="Unassembled WGS sequence"/>
</dbReference>
<evidence type="ECO:0000313" key="2">
    <source>
        <dbReference type="Proteomes" id="UP000324222"/>
    </source>
</evidence>
<protein>
    <submittedName>
        <fullName evidence="1">Uncharacterized protein</fullName>
    </submittedName>
</protein>
<keyword evidence="2" id="KW-1185">Reference proteome</keyword>
<accession>A0A5B7GAF9</accession>
<reference evidence="1 2" key="1">
    <citation type="submission" date="2019-05" db="EMBL/GenBank/DDBJ databases">
        <title>Another draft genome of Portunus trituberculatus and its Hox gene families provides insights of decapod evolution.</title>
        <authorList>
            <person name="Jeong J.-H."/>
            <person name="Song I."/>
            <person name="Kim S."/>
            <person name="Choi T."/>
            <person name="Kim D."/>
            <person name="Ryu S."/>
            <person name="Kim W."/>
        </authorList>
    </citation>
    <scope>NUCLEOTIDE SEQUENCE [LARGE SCALE GENOMIC DNA]</scope>
    <source>
        <tissue evidence="1">Muscle</tissue>
    </source>
</reference>
<dbReference type="AlphaFoldDB" id="A0A5B7GAF9"/>
<evidence type="ECO:0000313" key="1">
    <source>
        <dbReference type="EMBL" id="MPC54599.1"/>
    </source>
</evidence>
<name>A0A5B7GAF9_PORTR</name>
<comment type="caution">
    <text evidence="1">The sequence shown here is derived from an EMBL/GenBank/DDBJ whole genome shotgun (WGS) entry which is preliminary data.</text>
</comment>
<dbReference type="EMBL" id="VSRR010012485">
    <property type="protein sequence ID" value="MPC54599.1"/>
    <property type="molecule type" value="Genomic_DNA"/>
</dbReference>
<organism evidence="1 2">
    <name type="scientific">Portunus trituberculatus</name>
    <name type="common">Swimming crab</name>
    <name type="synonym">Neptunus trituberculatus</name>
    <dbReference type="NCBI Taxonomy" id="210409"/>
    <lineage>
        <taxon>Eukaryota</taxon>
        <taxon>Metazoa</taxon>
        <taxon>Ecdysozoa</taxon>
        <taxon>Arthropoda</taxon>
        <taxon>Crustacea</taxon>
        <taxon>Multicrustacea</taxon>
        <taxon>Malacostraca</taxon>
        <taxon>Eumalacostraca</taxon>
        <taxon>Eucarida</taxon>
        <taxon>Decapoda</taxon>
        <taxon>Pleocyemata</taxon>
        <taxon>Brachyura</taxon>
        <taxon>Eubrachyura</taxon>
        <taxon>Portunoidea</taxon>
        <taxon>Portunidae</taxon>
        <taxon>Portuninae</taxon>
        <taxon>Portunus</taxon>
    </lineage>
</organism>
<gene>
    <name evidence="1" type="ORF">E2C01_048522</name>
</gene>